<dbReference type="AlphaFoldDB" id="A0AAV9J368"/>
<keyword evidence="5 7" id="KW-0694">RNA-binding</keyword>
<feature type="domain" description="Helicase ATP-binding" evidence="9">
    <location>
        <begin position="62"/>
        <end position="267"/>
    </location>
</feature>
<dbReference type="EMBL" id="JANCYW010000020">
    <property type="protein sequence ID" value="KAK4538736.1"/>
    <property type="molecule type" value="Genomic_DNA"/>
</dbReference>
<dbReference type="GO" id="GO:0003724">
    <property type="term" value="F:RNA helicase activity"/>
    <property type="evidence" value="ECO:0007669"/>
    <property type="project" value="UniProtKB-EC"/>
</dbReference>
<evidence type="ECO:0000256" key="3">
    <source>
        <dbReference type="ARBA" id="ARBA00022806"/>
    </source>
</evidence>
<feature type="region of interest" description="Disordered" evidence="8">
    <location>
        <begin position="563"/>
        <end position="600"/>
    </location>
</feature>
<comment type="catalytic activity">
    <reaction evidence="7">
        <text>ATP + H2O = ADP + phosphate + H(+)</text>
        <dbReference type="Rhea" id="RHEA:13065"/>
        <dbReference type="ChEBI" id="CHEBI:15377"/>
        <dbReference type="ChEBI" id="CHEBI:15378"/>
        <dbReference type="ChEBI" id="CHEBI:30616"/>
        <dbReference type="ChEBI" id="CHEBI:43474"/>
        <dbReference type="ChEBI" id="CHEBI:456216"/>
        <dbReference type="EC" id="3.6.4.13"/>
    </reaction>
</comment>
<dbReference type="Pfam" id="PF00270">
    <property type="entry name" value="DEAD"/>
    <property type="match status" value="1"/>
</dbReference>
<evidence type="ECO:0000256" key="7">
    <source>
        <dbReference type="RuleBase" id="RU365068"/>
    </source>
</evidence>
<dbReference type="Gene3D" id="3.40.50.300">
    <property type="entry name" value="P-loop containing nucleotide triphosphate hydrolases"/>
    <property type="match status" value="2"/>
</dbReference>
<dbReference type="CDD" id="cd18787">
    <property type="entry name" value="SF2_C_DEAD"/>
    <property type="match status" value="1"/>
</dbReference>
<dbReference type="InterPro" id="IPR014001">
    <property type="entry name" value="Helicase_ATP-bd"/>
</dbReference>
<sequence length="618" mass="67234">MGSESSPTAPATTQRRTRHRPLSFSQLGLDASLARHLQHRLQLAAPTRIQAAVLHALLPRQRQLLGGEQVYYVRADTGTGKTLAYLLPLAHSMLACRRQVARTDGTLALVLAPTRELCLQVEEVARALLRPYHWLVVTALMGGEKRKSEKARLRHGTAVVIGTPGRVLDHLQQTRSWRLDQCKWVVLDEADRLLDMGFGDAVRRVRHQVQTLSAHRGNAGEVVAAATTPRGPLTLLDGDFGTVLVAATVREDVQALAEARSSAEEHGAAVTMIDDAATISADTAYVSGAPQVSHFYAVVPPQRRLVALACLLWALAHPEADALPFAAAAPEAPRKAVVFLSTCDSVELHHALLSRLSSAMAATPPWLGCSLLKMHGEMPQPERVSAFRQFRAARRGTWVLLCTDVAARGLDIQHLTLCVQYDPPTRDDHIEYLHRAGRTSRLGSAGHSLTLLQPHESEYAALVQSRLGVPLQSLDADRWIAATGMSAEGSAAERARACIQALQNSAEAAVRSDASLQQLAEAAYRAYLCSYRTRAKPMRQVFDASRLHLGHLARAFALSQIPNGDDAHSAKRRRRHSERETSSGVPAIPAPYAAKDGPRVRALPPLSLRSMRAAEFAA</sequence>
<comment type="similarity">
    <text evidence="6">Belongs to the DEAD box helicase family.</text>
</comment>
<dbReference type="EC" id="3.6.4.13" evidence="7"/>
<dbReference type="SMART" id="SM00490">
    <property type="entry name" value="HELICc"/>
    <property type="match status" value="1"/>
</dbReference>
<dbReference type="Pfam" id="PF00271">
    <property type="entry name" value="Helicase_C"/>
    <property type="match status" value="1"/>
</dbReference>
<dbReference type="InterPro" id="IPR011545">
    <property type="entry name" value="DEAD/DEAH_box_helicase_dom"/>
</dbReference>
<evidence type="ECO:0000313" key="11">
    <source>
        <dbReference type="EMBL" id="KAK4538736.1"/>
    </source>
</evidence>
<evidence type="ECO:0000256" key="4">
    <source>
        <dbReference type="ARBA" id="ARBA00022840"/>
    </source>
</evidence>
<dbReference type="InterPro" id="IPR001650">
    <property type="entry name" value="Helicase_C-like"/>
</dbReference>
<dbReference type="SMART" id="SM00487">
    <property type="entry name" value="DEXDc"/>
    <property type="match status" value="1"/>
</dbReference>
<dbReference type="InterPro" id="IPR000629">
    <property type="entry name" value="RNA-helicase_DEAD-box_CS"/>
</dbReference>
<evidence type="ECO:0000256" key="6">
    <source>
        <dbReference type="RuleBase" id="RU000492"/>
    </source>
</evidence>
<dbReference type="Proteomes" id="UP001301350">
    <property type="component" value="Unassembled WGS sequence"/>
</dbReference>
<dbReference type="GO" id="GO:0016787">
    <property type="term" value="F:hydrolase activity"/>
    <property type="evidence" value="ECO:0007669"/>
    <property type="project" value="UniProtKB-KW"/>
</dbReference>
<dbReference type="SUPFAM" id="SSF52540">
    <property type="entry name" value="P-loop containing nucleoside triphosphate hydrolases"/>
    <property type="match status" value="1"/>
</dbReference>
<feature type="region of interest" description="Disordered" evidence="8">
    <location>
        <begin position="1"/>
        <end position="20"/>
    </location>
</feature>
<dbReference type="GO" id="GO:0003723">
    <property type="term" value="F:RNA binding"/>
    <property type="evidence" value="ECO:0007669"/>
    <property type="project" value="UniProtKB-UniRule"/>
</dbReference>
<evidence type="ECO:0000256" key="1">
    <source>
        <dbReference type="ARBA" id="ARBA00022741"/>
    </source>
</evidence>
<evidence type="ECO:0000256" key="2">
    <source>
        <dbReference type="ARBA" id="ARBA00022801"/>
    </source>
</evidence>
<accession>A0AAV9J368</accession>
<dbReference type="PROSITE" id="PS00039">
    <property type="entry name" value="DEAD_ATP_HELICASE"/>
    <property type="match status" value="1"/>
</dbReference>
<dbReference type="InterPro" id="IPR025313">
    <property type="entry name" value="SPB4-like_CTE"/>
</dbReference>
<evidence type="ECO:0000259" key="10">
    <source>
        <dbReference type="PROSITE" id="PS51194"/>
    </source>
</evidence>
<keyword evidence="12" id="KW-1185">Reference proteome</keyword>
<feature type="domain" description="Helicase C-terminal" evidence="10">
    <location>
        <begin position="321"/>
        <end position="482"/>
    </location>
</feature>
<dbReference type="PANTHER" id="PTHR24031">
    <property type="entry name" value="RNA HELICASE"/>
    <property type="match status" value="1"/>
</dbReference>
<protein>
    <recommendedName>
        <fullName evidence="7">ATP-dependent RNA helicase</fullName>
        <ecNumber evidence="7">3.6.4.13</ecNumber>
    </recommendedName>
</protein>
<gene>
    <name evidence="11" type="ORF">CDCA_CDCA20G4761</name>
</gene>
<evidence type="ECO:0000313" key="12">
    <source>
        <dbReference type="Proteomes" id="UP001301350"/>
    </source>
</evidence>
<organism evidence="11 12">
    <name type="scientific">Cyanidium caldarium</name>
    <name type="common">Red alga</name>
    <dbReference type="NCBI Taxonomy" id="2771"/>
    <lineage>
        <taxon>Eukaryota</taxon>
        <taxon>Rhodophyta</taxon>
        <taxon>Bangiophyceae</taxon>
        <taxon>Cyanidiales</taxon>
        <taxon>Cyanidiaceae</taxon>
        <taxon>Cyanidium</taxon>
    </lineage>
</organism>
<dbReference type="PROSITE" id="PS51194">
    <property type="entry name" value="HELICASE_CTER"/>
    <property type="match status" value="1"/>
</dbReference>
<reference evidence="11 12" key="1">
    <citation type="submission" date="2022-07" db="EMBL/GenBank/DDBJ databases">
        <title>Genome-wide signatures of adaptation to extreme environments.</title>
        <authorList>
            <person name="Cho C.H."/>
            <person name="Yoon H.S."/>
        </authorList>
    </citation>
    <scope>NUCLEOTIDE SEQUENCE [LARGE SCALE GENOMIC DNA]</scope>
    <source>
        <strain evidence="11 12">DBV 063 E5</strain>
    </source>
</reference>
<dbReference type="Pfam" id="PF13959">
    <property type="entry name" value="CTE_SPB4"/>
    <property type="match status" value="1"/>
</dbReference>
<evidence type="ECO:0000259" key="9">
    <source>
        <dbReference type="PROSITE" id="PS51192"/>
    </source>
</evidence>
<evidence type="ECO:0000256" key="8">
    <source>
        <dbReference type="SAM" id="MobiDB-lite"/>
    </source>
</evidence>
<proteinExistence type="inferred from homology"/>
<name>A0AAV9J368_CYACA</name>
<comment type="caution">
    <text evidence="11">The sequence shown here is derived from an EMBL/GenBank/DDBJ whole genome shotgun (WGS) entry which is preliminary data.</text>
</comment>
<comment type="domain">
    <text evidence="7">The Q motif is unique to and characteristic of the DEAD box family of RNA helicases and controls ATP binding and hydrolysis.</text>
</comment>
<keyword evidence="3 6" id="KW-0347">Helicase</keyword>
<dbReference type="InterPro" id="IPR027417">
    <property type="entry name" value="P-loop_NTPase"/>
</dbReference>
<dbReference type="PROSITE" id="PS51192">
    <property type="entry name" value="HELICASE_ATP_BIND_1"/>
    <property type="match status" value="1"/>
</dbReference>
<dbReference type="SMART" id="SM01178">
    <property type="entry name" value="DUF4217"/>
    <property type="match status" value="1"/>
</dbReference>
<comment type="function">
    <text evidence="7">RNA helicase.</text>
</comment>
<keyword evidence="2 6" id="KW-0378">Hydrolase</keyword>
<dbReference type="GO" id="GO:0005524">
    <property type="term" value="F:ATP binding"/>
    <property type="evidence" value="ECO:0007669"/>
    <property type="project" value="UniProtKB-UniRule"/>
</dbReference>
<keyword evidence="1 6" id="KW-0547">Nucleotide-binding</keyword>
<keyword evidence="4 6" id="KW-0067">ATP-binding</keyword>
<evidence type="ECO:0000256" key="5">
    <source>
        <dbReference type="ARBA" id="ARBA00022884"/>
    </source>
</evidence>